<accession>A0A9N9FXQ7</accession>
<dbReference type="EMBL" id="CAJVPP010001616">
    <property type="protein sequence ID" value="CAG8564878.1"/>
    <property type="molecule type" value="Genomic_DNA"/>
</dbReference>
<evidence type="ECO:0000313" key="1">
    <source>
        <dbReference type="EMBL" id="CAG8564878.1"/>
    </source>
</evidence>
<name>A0A9N9FXQ7_FUNMO</name>
<proteinExistence type="predicted"/>
<dbReference type="AlphaFoldDB" id="A0A9N9FXQ7"/>
<protein>
    <submittedName>
        <fullName evidence="1">646_t:CDS:1</fullName>
    </submittedName>
</protein>
<evidence type="ECO:0000313" key="2">
    <source>
        <dbReference type="Proteomes" id="UP000789375"/>
    </source>
</evidence>
<dbReference type="Proteomes" id="UP000789375">
    <property type="component" value="Unassembled WGS sequence"/>
</dbReference>
<organism evidence="1 2">
    <name type="scientific">Funneliformis mosseae</name>
    <name type="common">Endomycorrhizal fungus</name>
    <name type="synonym">Glomus mosseae</name>
    <dbReference type="NCBI Taxonomy" id="27381"/>
    <lineage>
        <taxon>Eukaryota</taxon>
        <taxon>Fungi</taxon>
        <taxon>Fungi incertae sedis</taxon>
        <taxon>Mucoromycota</taxon>
        <taxon>Glomeromycotina</taxon>
        <taxon>Glomeromycetes</taxon>
        <taxon>Glomerales</taxon>
        <taxon>Glomeraceae</taxon>
        <taxon>Funneliformis</taxon>
    </lineage>
</organism>
<comment type="caution">
    <text evidence="1">The sequence shown here is derived from an EMBL/GenBank/DDBJ whole genome shotgun (WGS) entry which is preliminary data.</text>
</comment>
<reference evidence="1" key="1">
    <citation type="submission" date="2021-06" db="EMBL/GenBank/DDBJ databases">
        <authorList>
            <person name="Kallberg Y."/>
            <person name="Tangrot J."/>
            <person name="Rosling A."/>
        </authorList>
    </citation>
    <scope>NUCLEOTIDE SEQUENCE</scope>
    <source>
        <strain evidence="1">87-6 pot B 2015</strain>
    </source>
</reference>
<sequence>MPPPSPIPKISDVFALLKGHFIGAERLEAYTEAAESLLK</sequence>
<keyword evidence="2" id="KW-1185">Reference proteome</keyword>
<gene>
    <name evidence="1" type="ORF">FMOSSE_LOCUS7148</name>
</gene>